<dbReference type="EMBL" id="CP022521">
    <property type="protein sequence ID" value="ASO20680.1"/>
    <property type="molecule type" value="Genomic_DNA"/>
</dbReference>
<dbReference type="Proteomes" id="UP000204221">
    <property type="component" value="Chromosome"/>
</dbReference>
<dbReference type="PANTHER" id="PTHR38436">
    <property type="entry name" value="POLYKETIDE CYCLASE SNOAL-LIKE DOMAIN"/>
    <property type="match status" value="1"/>
</dbReference>
<dbReference type="InterPro" id="IPR009959">
    <property type="entry name" value="Cyclase_SnoaL-like"/>
</dbReference>
<dbReference type="RefSeq" id="WP_093941969.1">
    <property type="nucleotide sequence ID" value="NZ_CP022521.1"/>
</dbReference>
<dbReference type="KEGG" id="ahg:AHOG_15270"/>
<evidence type="ECO:0000313" key="1">
    <source>
        <dbReference type="EMBL" id="ASO20680.1"/>
    </source>
</evidence>
<accession>A0A221W474</accession>
<evidence type="ECO:0000313" key="2">
    <source>
        <dbReference type="Proteomes" id="UP000204221"/>
    </source>
</evidence>
<dbReference type="OrthoDB" id="3680999at2"/>
<dbReference type="GO" id="GO:0030638">
    <property type="term" value="P:polyketide metabolic process"/>
    <property type="evidence" value="ECO:0007669"/>
    <property type="project" value="InterPro"/>
</dbReference>
<dbReference type="PANTHER" id="PTHR38436:SF1">
    <property type="entry name" value="ESTER CYCLASE"/>
    <property type="match status" value="1"/>
</dbReference>
<name>A0A221W474_9PSEU</name>
<dbReference type="InterPro" id="IPR032710">
    <property type="entry name" value="NTF2-like_dom_sf"/>
</dbReference>
<gene>
    <name evidence="1" type="ORF">AHOG_15270</name>
</gene>
<dbReference type="Gene3D" id="3.10.450.50">
    <property type="match status" value="1"/>
</dbReference>
<organism evidence="1 2">
    <name type="scientific">Actinoalloteichus hoggarensis</name>
    <dbReference type="NCBI Taxonomy" id="1470176"/>
    <lineage>
        <taxon>Bacteria</taxon>
        <taxon>Bacillati</taxon>
        <taxon>Actinomycetota</taxon>
        <taxon>Actinomycetes</taxon>
        <taxon>Pseudonocardiales</taxon>
        <taxon>Pseudonocardiaceae</taxon>
        <taxon>Actinoalloteichus</taxon>
    </lineage>
</organism>
<reference evidence="1 2" key="1">
    <citation type="submission" date="2017-07" db="EMBL/GenBank/DDBJ databases">
        <title>Complete genome sequence of Actinoalloteichus hoggarensis DSM 45943, type strain of Actinoalloteichus hoggarensis.</title>
        <authorList>
            <person name="Ruckert C."/>
            <person name="Nouioui I."/>
            <person name="Willmese J."/>
            <person name="van Wezel G."/>
            <person name="Klenk H.-P."/>
            <person name="Kalinowski J."/>
            <person name="Zotchev S.B."/>
        </authorList>
    </citation>
    <scope>NUCLEOTIDE SEQUENCE [LARGE SCALE GENOMIC DNA]</scope>
    <source>
        <strain evidence="1 2">DSM 45943</strain>
    </source>
</reference>
<proteinExistence type="predicted"/>
<keyword evidence="2" id="KW-1185">Reference proteome</keyword>
<sequence>MPTPAEARRLVHHFTEAFNTGNLAHLDECIAEDYVQHNPDVPPGRAGLRGTVTRWRSFVTDLRVHADDVIAGEQRVVARLTVTGRQTGPLLGLPVTGRSFSLGIIDIWRIADGRFAEHWDEMDLLGLHRQLGLLPDRPESAR</sequence>
<dbReference type="Pfam" id="PF07366">
    <property type="entry name" value="SnoaL"/>
    <property type="match status" value="1"/>
</dbReference>
<dbReference type="SUPFAM" id="SSF54427">
    <property type="entry name" value="NTF2-like"/>
    <property type="match status" value="1"/>
</dbReference>
<dbReference type="AlphaFoldDB" id="A0A221W474"/>
<protein>
    <submittedName>
        <fullName evidence="1">SnoaL-like polyketide cyclase</fullName>
    </submittedName>
</protein>